<evidence type="ECO:0000256" key="2">
    <source>
        <dbReference type="ARBA" id="ARBA00022777"/>
    </source>
</evidence>
<dbReference type="GO" id="GO:0005524">
    <property type="term" value="F:ATP binding"/>
    <property type="evidence" value="ECO:0007669"/>
    <property type="project" value="UniProtKB-KW"/>
</dbReference>
<feature type="binding site" evidence="6">
    <location>
        <position position="210"/>
    </location>
    <ligand>
        <name>NAD(+)</name>
        <dbReference type="ChEBI" id="CHEBI:57540"/>
    </ligand>
</feature>
<keyword evidence="6" id="KW-0067">ATP-binding</keyword>
<evidence type="ECO:0000256" key="5">
    <source>
        <dbReference type="ARBA" id="ARBA00047925"/>
    </source>
</evidence>
<evidence type="ECO:0000256" key="4">
    <source>
        <dbReference type="ARBA" id="ARBA00023027"/>
    </source>
</evidence>
<comment type="caution">
    <text evidence="6">Lacks conserved residue(s) required for the propagation of feature annotation.</text>
</comment>
<dbReference type="Gene3D" id="3.40.50.10330">
    <property type="entry name" value="Probable inorganic polyphosphate/atp-NAD kinase, domain 1"/>
    <property type="match status" value="1"/>
</dbReference>
<protein>
    <recommendedName>
        <fullName evidence="6">NAD kinase</fullName>
        <ecNumber evidence="6">2.7.1.23</ecNumber>
    </recommendedName>
    <alternativeName>
        <fullName evidence="6">ATP-dependent NAD kinase</fullName>
    </alternativeName>
</protein>
<evidence type="ECO:0000313" key="7">
    <source>
        <dbReference type="EMBL" id="MBO8439028.1"/>
    </source>
</evidence>
<dbReference type="Proteomes" id="UP000712007">
    <property type="component" value="Unassembled WGS sequence"/>
</dbReference>
<dbReference type="Pfam" id="PF20143">
    <property type="entry name" value="NAD_kinase_C"/>
    <property type="match status" value="1"/>
</dbReference>
<organism evidence="7 8">
    <name type="scientific">Candidatus Aphodosoma intestinipullorum</name>
    <dbReference type="NCBI Taxonomy" id="2840674"/>
    <lineage>
        <taxon>Bacteria</taxon>
        <taxon>Pseudomonadati</taxon>
        <taxon>Bacteroidota</taxon>
        <taxon>Bacteroidia</taxon>
        <taxon>Bacteroidales</taxon>
        <taxon>Candidatus Aphodosoma</taxon>
    </lineage>
</organism>
<dbReference type="GO" id="GO:0006741">
    <property type="term" value="P:NADP+ biosynthetic process"/>
    <property type="evidence" value="ECO:0007669"/>
    <property type="project" value="UniProtKB-UniRule"/>
</dbReference>
<evidence type="ECO:0000256" key="3">
    <source>
        <dbReference type="ARBA" id="ARBA00022857"/>
    </source>
</evidence>
<dbReference type="AlphaFoldDB" id="A0A940DIB2"/>
<comment type="subcellular location">
    <subcellularLocation>
        <location evidence="6">Cytoplasm</location>
    </subcellularLocation>
</comment>
<proteinExistence type="inferred from homology"/>
<dbReference type="Gene3D" id="2.60.200.30">
    <property type="entry name" value="Probable inorganic polyphosphate/atp-NAD kinase, domain 2"/>
    <property type="match status" value="1"/>
</dbReference>
<keyword evidence="4 6" id="KW-0520">NAD</keyword>
<evidence type="ECO:0000313" key="8">
    <source>
        <dbReference type="Proteomes" id="UP000712007"/>
    </source>
</evidence>
<feature type="binding site" evidence="6">
    <location>
        <position position="175"/>
    </location>
    <ligand>
        <name>NAD(+)</name>
        <dbReference type="ChEBI" id="CHEBI:57540"/>
    </ligand>
</feature>
<dbReference type="EMBL" id="JADIMV010000001">
    <property type="protein sequence ID" value="MBO8439028.1"/>
    <property type="molecule type" value="Genomic_DNA"/>
</dbReference>
<feature type="binding site" evidence="6">
    <location>
        <begin position="72"/>
        <end position="73"/>
    </location>
    <ligand>
        <name>NAD(+)</name>
        <dbReference type="ChEBI" id="CHEBI:57540"/>
    </ligand>
</feature>
<dbReference type="InterPro" id="IPR017437">
    <property type="entry name" value="ATP-NAD_kinase_PpnK-typ_C"/>
</dbReference>
<accession>A0A940DIB2</accession>
<dbReference type="EC" id="2.7.1.23" evidence="6"/>
<comment type="cofactor">
    <cofactor evidence="6">
        <name>a divalent metal cation</name>
        <dbReference type="ChEBI" id="CHEBI:60240"/>
    </cofactor>
</comment>
<dbReference type="Pfam" id="PF01513">
    <property type="entry name" value="NAD_kinase"/>
    <property type="match status" value="1"/>
</dbReference>
<dbReference type="NCBIfam" id="NF002521">
    <property type="entry name" value="PRK01911.1"/>
    <property type="match status" value="1"/>
</dbReference>
<sequence>MRILIFGNPYKTGQKASFETLLSSLRSNNFDIAVEESLHTSFATRMNIDVSRYSRFSRDDIHGDLALSLGGDGTLLNTAAIIGNRAIPILGINMGRLGFLTDVSTGELPHFIDYIKEKRYSIEHRTVLEIRCNGSLLGRHPFALNEVAVLKQDLSSMISVDAYAGSELINTYESDGLIVSTPTGSTAYSLSVGGPIVMPETNILIISPVASHSLNVRPLIIPDTWHLHLDIRSRSHSYLISIDGRSHIMSDNDSIEIRKADYTIHIVRLEQHSFLKALKAKLMWGADIRK</sequence>
<comment type="similarity">
    <text evidence="6">Belongs to the NAD kinase family.</text>
</comment>
<dbReference type="InterPro" id="IPR016064">
    <property type="entry name" value="NAD/diacylglycerol_kinase_sf"/>
</dbReference>
<keyword evidence="6" id="KW-0963">Cytoplasm</keyword>
<dbReference type="GO" id="GO:0005737">
    <property type="term" value="C:cytoplasm"/>
    <property type="evidence" value="ECO:0007669"/>
    <property type="project" value="UniProtKB-SubCell"/>
</dbReference>
<dbReference type="GO" id="GO:0003951">
    <property type="term" value="F:NAD+ kinase activity"/>
    <property type="evidence" value="ECO:0007669"/>
    <property type="project" value="UniProtKB-UniRule"/>
</dbReference>
<evidence type="ECO:0000256" key="6">
    <source>
        <dbReference type="HAMAP-Rule" id="MF_00361"/>
    </source>
</evidence>
<name>A0A940DIB2_9BACT</name>
<gene>
    <name evidence="6" type="primary">nadK</name>
    <name evidence="7" type="ORF">IAC51_00065</name>
</gene>
<keyword evidence="3 6" id="KW-0521">NADP</keyword>
<keyword evidence="6" id="KW-0547">Nucleotide-binding</keyword>
<feature type="active site" description="Proton acceptor" evidence="6">
    <location>
        <position position="72"/>
    </location>
</feature>
<dbReference type="InterPro" id="IPR002504">
    <property type="entry name" value="NADK"/>
</dbReference>
<reference evidence="7" key="1">
    <citation type="submission" date="2020-10" db="EMBL/GenBank/DDBJ databases">
        <authorList>
            <person name="Gilroy R."/>
        </authorList>
    </citation>
    <scope>NUCLEOTIDE SEQUENCE</scope>
    <source>
        <strain evidence="7">3924</strain>
    </source>
</reference>
<dbReference type="GO" id="GO:0051287">
    <property type="term" value="F:NAD binding"/>
    <property type="evidence" value="ECO:0007669"/>
    <property type="project" value="UniProtKB-ARBA"/>
</dbReference>
<keyword evidence="2 6" id="KW-0418">Kinase</keyword>
<comment type="caution">
    <text evidence="7">The sequence shown here is derived from an EMBL/GenBank/DDBJ whole genome shotgun (WGS) entry which is preliminary data.</text>
</comment>
<feature type="binding site" evidence="6">
    <location>
        <begin position="145"/>
        <end position="146"/>
    </location>
    <ligand>
        <name>NAD(+)</name>
        <dbReference type="ChEBI" id="CHEBI:57540"/>
    </ligand>
</feature>
<comment type="function">
    <text evidence="6">Involved in the regulation of the intracellular balance of NAD and NADP, and is a key enzyme in the biosynthesis of NADP. Catalyzes specifically the phosphorylation on 2'-hydroxyl of the adenosine moiety of NAD to yield NADP.</text>
</comment>
<dbReference type="HAMAP" id="MF_00361">
    <property type="entry name" value="NAD_kinase"/>
    <property type="match status" value="1"/>
</dbReference>
<keyword evidence="1 6" id="KW-0808">Transferase</keyword>
<reference evidence="7" key="2">
    <citation type="journal article" date="2021" name="PeerJ">
        <title>Extensive microbial diversity within the chicken gut microbiome revealed by metagenomics and culture.</title>
        <authorList>
            <person name="Gilroy R."/>
            <person name="Ravi A."/>
            <person name="Getino M."/>
            <person name="Pursley I."/>
            <person name="Horton D.L."/>
            <person name="Alikhan N.F."/>
            <person name="Baker D."/>
            <person name="Gharbi K."/>
            <person name="Hall N."/>
            <person name="Watson M."/>
            <person name="Adriaenssens E.M."/>
            <person name="Foster-Nyarko E."/>
            <person name="Jarju S."/>
            <person name="Secka A."/>
            <person name="Antonio M."/>
            <person name="Oren A."/>
            <person name="Chaudhuri R.R."/>
            <person name="La Ragione R."/>
            <person name="Hildebrand F."/>
            <person name="Pallen M.J."/>
        </authorList>
    </citation>
    <scope>NUCLEOTIDE SEQUENCE</scope>
    <source>
        <strain evidence="7">3924</strain>
    </source>
</reference>
<dbReference type="InterPro" id="IPR017438">
    <property type="entry name" value="ATP-NAD_kinase_N"/>
</dbReference>
<dbReference type="GO" id="GO:0046872">
    <property type="term" value="F:metal ion binding"/>
    <property type="evidence" value="ECO:0007669"/>
    <property type="project" value="UniProtKB-UniRule"/>
</dbReference>
<dbReference type="SUPFAM" id="SSF111331">
    <property type="entry name" value="NAD kinase/diacylglycerol kinase-like"/>
    <property type="match status" value="1"/>
</dbReference>
<dbReference type="PANTHER" id="PTHR20275:SF0">
    <property type="entry name" value="NAD KINASE"/>
    <property type="match status" value="1"/>
</dbReference>
<feature type="binding site" evidence="6">
    <location>
        <begin position="186"/>
        <end position="191"/>
    </location>
    <ligand>
        <name>NAD(+)</name>
        <dbReference type="ChEBI" id="CHEBI:57540"/>
    </ligand>
</feature>
<dbReference type="GO" id="GO:0019674">
    <property type="term" value="P:NAD+ metabolic process"/>
    <property type="evidence" value="ECO:0007669"/>
    <property type="project" value="InterPro"/>
</dbReference>
<dbReference type="PANTHER" id="PTHR20275">
    <property type="entry name" value="NAD KINASE"/>
    <property type="match status" value="1"/>
</dbReference>
<comment type="catalytic activity">
    <reaction evidence="5 6">
        <text>NAD(+) + ATP = ADP + NADP(+) + H(+)</text>
        <dbReference type="Rhea" id="RHEA:18629"/>
        <dbReference type="ChEBI" id="CHEBI:15378"/>
        <dbReference type="ChEBI" id="CHEBI:30616"/>
        <dbReference type="ChEBI" id="CHEBI:57540"/>
        <dbReference type="ChEBI" id="CHEBI:58349"/>
        <dbReference type="ChEBI" id="CHEBI:456216"/>
        <dbReference type="EC" id="2.7.1.23"/>
    </reaction>
</comment>
<evidence type="ECO:0000256" key="1">
    <source>
        <dbReference type="ARBA" id="ARBA00022679"/>
    </source>
</evidence>